<evidence type="ECO:0000313" key="1">
    <source>
        <dbReference type="EMBL" id="CAD8185997.1"/>
    </source>
</evidence>
<keyword evidence="2" id="KW-1185">Reference proteome</keyword>
<name>A0A8S1WAR4_9CILI</name>
<proteinExistence type="predicted"/>
<gene>
    <name evidence="1" type="ORF">PPENT_87.1.T0860107</name>
</gene>
<accession>A0A8S1WAR4</accession>
<dbReference type="EMBL" id="CAJJDO010000086">
    <property type="protein sequence ID" value="CAD8185997.1"/>
    <property type="molecule type" value="Genomic_DNA"/>
</dbReference>
<evidence type="ECO:0000313" key="2">
    <source>
        <dbReference type="Proteomes" id="UP000689195"/>
    </source>
</evidence>
<dbReference type="AlphaFoldDB" id="A0A8S1WAR4"/>
<sequence>MNLREEQDCLEIIIYSFEIGFTKKLYISLLNLRRDYKDIQTYQNIFNQIQVIDLERGQFDLINQKWYETINGCMHRIAN</sequence>
<organism evidence="1 2">
    <name type="scientific">Paramecium pentaurelia</name>
    <dbReference type="NCBI Taxonomy" id="43138"/>
    <lineage>
        <taxon>Eukaryota</taxon>
        <taxon>Sar</taxon>
        <taxon>Alveolata</taxon>
        <taxon>Ciliophora</taxon>
        <taxon>Intramacronucleata</taxon>
        <taxon>Oligohymenophorea</taxon>
        <taxon>Peniculida</taxon>
        <taxon>Parameciidae</taxon>
        <taxon>Paramecium</taxon>
    </lineage>
</organism>
<comment type="caution">
    <text evidence="1">The sequence shown here is derived from an EMBL/GenBank/DDBJ whole genome shotgun (WGS) entry which is preliminary data.</text>
</comment>
<reference evidence="1" key="1">
    <citation type="submission" date="2021-01" db="EMBL/GenBank/DDBJ databases">
        <authorList>
            <consortium name="Genoscope - CEA"/>
            <person name="William W."/>
        </authorList>
    </citation>
    <scope>NUCLEOTIDE SEQUENCE</scope>
</reference>
<protein>
    <submittedName>
        <fullName evidence="1">Uncharacterized protein</fullName>
    </submittedName>
</protein>
<dbReference type="Proteomes" id="UP000689195">
    <property type="component" value="Unassembled WGS sequence"/>
</dbReference>